<dbReference type="AlphaFoldDB" id="A0A151GBV2"/>
<dbReference type="InterPro" id="IPR007241">
    <property type="entry name" value="Autophagy-rel_prot_9"/>
</dbReference>
<dbReference type="Proteomes" id="UP000076580">
    <property type="component" value="Chromosome 03"/>
</dbReference>
<evidence type="ECO:0000256" key="10">
    <source>
        <dbReference type="SAM" id="MobiDB-lite"/>
    </source>
</evidence>
<dbReference type="RefSeq" id="XP_040653877.1">
    <property type="nucleotide sequence ID" value="XM_040803773.1"/>
</dbReference>
<keyword evidence="8" id="KW-0472">Membrane</keyword>
<dbReference type="GO" id="GO:0034045">
    <property type="term" value="C:phagophore assembly site membrane"/>
    <property type="evidence" value="ECO:0007669"/>
    <property type="project" value="UniProtKB-SubCell"/>
</dbReference>
<sequence>MSSKLFNPPDGPPRVTGSIYEELRGRGTNVDLEEGVHLNVDEENLREHFDAVDAEVLTTGDSRMTADSAAGKVDRYHPTQRNTTTGWPNNDDDPDNDVPASLLVEPNERDERELQQQPIRERANRPSHSSLPPSGPRKQAQWGAPAAHRRLHQNEAHGQSPGSQPRSMMAGIFPGGRKEKALWKWVNTSNLDSFTRDVYDYFEGGGLTCILCSNALWLLYCDTSTQSLPRTLC</sequence>
<dbReference type="Pfam" id="PF04109">
    <property type="entry name" value="ATG9"/>
    <property type="match status" value="1"/>
</dbReference>
<comment type="function">
    <text evidence="9">Phospholipid scramblase involved in autophagy. Cycles between the preautophagosomal structure/phagophore assembly site (PAS) and the cytoplasmic vesicle pool and supplies membrane for the growing autophagosome. Lipid scramblase activity plays a key role in preautophagosomal structure/phagophore assembly by distributing the phospholipids that arrive through ATG2 from the cytoplasmic to the luminal leaflet of the bilayer, thereby driving autophagosomal membrane expansion.</text>
</comment>
<dbReference type="GO" id="GO:0006914">
    <property type="term" value="P:autophagy"/>
    <property type="evidence" value="ECO:0007669"/>
    <property type="project" value="UniProtKB-KW"/>
</dbReference>
<evidence type="ECO:0000256" key="2">
    <source>
        <dbReference type="ARBA" id="ARBA00006185"/>
    </source>
</evidence>
<evidence type="ECO:0000256" key="1">
    <source>
        <dbReference type="ARBA" id="ARBA00004511"/>
    </source>
</evidence>
<keyword evidence="5" id="KW-1133">Transmembrane helix</keyword>
<comment type="subcellular location">
    <subcellularLocation>
        <location evidence="1 9">Preautophagosomal structure membrane</location>
        <topology evidence="1 9">Multi-pass membrane protein</topology>
    </subcellularLocation>
</comment>
<protein>
    <recommendedName>
        <fullName evidence="9">Autophagy-related protein 9</fullName>
    </recommendedName>
</protein>
<evidence type="ECO:0000256" key="5">
    <source>
        <dbReference type="ARBA" id="ARBA00022989"/>
    </source>
</evidence>
<keyword evidence="7 9" id="KW-0445">Lipid transport</keyword>
<dbReference type="GeneID" id="63719126"/>
<evidence type="ECO:0000256" key="8">
    <source>
        <dbReference type="ARBA" id="ARBA00023136"/>
    </source>
</evidence>
<feature type="compositionally biased region" description="Basic and acidic residues" evidence="10">
    <location>
        <begin position="106"/>
        <end position="124"/>
    </location>
</feature>
<gene>
    <name evidence="11" type="ORF">DCS_06483</name>
</gene>
<dbReference type="GO" id="GO:0006869">
    <property type="term" value="P:lipid transport"/>
    <property type="evidence" value="ECO:0007669"/>
    <property type="project" value="UniProtKB-KW"/>
</dbReference>
<dbReference type="InParanoid" id="A0A151GBV2"/>
<dbReference type="EMBL" id="LAYC01000003">
    <property type="protein sequence ID" value="KYK54525.1"/>
    <property type="molecule type" value="Genomic_DNA"/>
</dbReference>
<proteinExistence type="inferred from homology"/>
<comment type="caution">
    <text evidence="11">The sequence shown here is derived from an EMBL/GenBank/DDBJ whole genome shotgun (WGS) entry which is preliminary data.</text>
</comment>
<evidence type="ECO:0000313" key="12">
    <source>
        <dbReference type="Proteomes" id="UP000076580"/>
    </source>
</evidence>
<keyword evidence="6 9" id="KW-0072">Autophagy</keyword>
<evidence type="ECO:0000256" key="9">
    <source>
        <dbReference type="RuleBase" id="RU364027"/>
    </source>
</evidence>
<dbReference type="STRING" id="98403.A0A151GBV2"/>
<accession>A0A151GBV2</accession>
<keyword evidence="4" id="KW-0812">Transmembrane</keyword>
<keyword evidence="3 9" id="KW-0813">Transport</keyword>
<keyword evidence="12" id="KW-1185">Reference proteome</keyword>
<evidence type="ECO:0000313" key="11">
    <source>
        <dbReference type="EMBL" id="KYK54525.1"/>
    </source>
</evidence>
<comment type="similarity">
    <text evidence="2 9">Belongs to the ATG9 family.</text>
</comment>
<organism evidence="11 12">
    <name type="scientific">Drechmeria coniospora</name>
    <name type="common">Nematophagous fungus</name>
    <name type="synonym">Meria coniospora</name>
    <dbReference type="NCBI Taxonomy" id="98403"/>
    <lineage>
        <taxon>Eukaryota</taxon>
        <taxon>Fungi</taxon>
        <taxon>Dikarya</taxon>
        <taxon>Ascomycota</taxon>
        <taxon>Pezizomycotina</taxon>
        <taxon>Sordariomycetes</taxon>
        <taxon>Hypocreomycetidae</taxon>
        <taxon>Hypocreales</taxon>
        <taxon>Ophiocordycipitaceae</taxon>
        <taxon>Drechmeria</taxon>
    </lineage>
</organism>
<evidence type="ECO:0000256" key="7">
    <source>
        <dbReference type="ARBA" id="ARBA00023055"/>
    </source>
</evidence>
<reference evidence="11 12" key="1">
    <citation type="journal article" date="2016" name="Sci. Rep.">
        <title>Insights into Adaptations to a Near-Obligate Nematode Endoparasitic Lifestyle from the Finished Genome of Drechmeria coniospora.</title>
        <authorList>
            <person name="Zhang L."/>
            <person name="Zhou Z."/>
            <person name="Guo Q."/>
            <person name="Fokkens L."/>
            <person name="Miskei M."/>
            <person name="Pocsi I."/>
            <person name="Zhang W."/>
            <person name="Chen M."/>
            <person name="Wang L."/>
            <person name="Sun Y."/>
            <person name="Donzelli B.G."/>
            <person name="Gibson D.M."/>
            <person name="Nelson D.R."/>
            <person name="Luo J.G."/>
            <person name="Rep M."/>
            <person name="Liu H."/>
            <person name="Yang S."/>
            <person name="Wang J."/>
            <person name="Krasnoff S.B."/>
            <person name="Xu Y."/>
            <person name="Molnar I."/>
            <person name="Lin M."/>
        </authorList>
    </citation>
    <scope>NUCLEOTIDE SEQUENCE [LARGE SCALE GENOMIC DNA]</scope>
    <source>
        <strain evidence="11 12">ARSEF 6962</strain>
    </source>
</reference>
<feature type="region of interest" description="Disordered" evidence="10">
    <location>
        <begin position="58"/>
        <end position="148"/>
    </location>
</feature>
<evidence type="ECO:0000256" key="4">
    <source>
        <dbReference type="ARBA" id="ARBA00022692"/>
    </source>
</evidence>
<evidence type="ECO:0000256" key="3">
    <source>
        <dbReference type="ARBA" id="ARBA00022448"/>
    </source>
</evidence>
<name>A0A151GBV2_DRECN</name>
<evidence type="ECO:0000256" key="6">
    <source>
        <dbReference type="ARBA" id="ARBA00023006"/>
    </source>
</evidence>